<reference evidence="1 2" key="1">
    <citation type="journal article" date="2005" name="Nucleic Acids Res.">
        <title>Genomic blueprint of Hahella chejuensis, a marine microbe producing an algicidal agent.</title>
        <authorList>
            <person name="Jeong H."/>
            <person name="Yim J.H."/>
            <person name="Lee C."/>
            <person name="Choi S.-H."/>
            <person name="Park Y.K."/>
            <person name="Yoon S.H."/>
            <person name="Hur C.-G."/>
            <person name="Kang H.-Y."/>
            <person name="Kim D."/>
            <person name="Lee H.H."/>
            <person name="Park K.H."/>
            <person name="Park S.-H."/>
            <person name="Park H.-S."/>
            <person name="Lee H.K."/>
            <person name="Oh T.K."/>
            <person name="Kim J.F."/>
        </authorList>
    </citation>
    <scope>NUCLEOTIDE SEQUENCE [LARGE SCALE GENOMIC DNA]</scope>
    <source>
        <strain evidence="1 2">KCTC 2396</strain>
    </source>
</reference>
<protein>
    <submittedName>
        <fullName evidence="1">Uncharacterized protein</fullName>
    </submittedName>
</protein>
<dbReference type="HOGENOM" id="CLU_3403833_0_0_6"/>
<evidence type="ECO:0000313" key="2">
    <source>
        <dbReference type="Proteomes" id="UP000000238"/>
    </source>
</evidence>
<proteinExistence type="predicted"/>
<evidence type="ECO:0000313" key="1">
    <source>
        <dbReference type="EMBL" id="ABC30820.1"/>
    </source>
</evidence>
<name>Q2SEV4_HAHCH</name>
<dbReference type="EMBL" id="CP000155">
    <property type="protein sequence ID" value="ABC30820.1"/>
    <property type="molecule type" value="Genomic_DNA"/>
</dbReference>
<dbReference type="KEGG" id="hch:HCH_04110"/>
<organism evidence="1 2">
    <name type="scientific">Hahella chejuensis (strain KCTC 2396)</name>
    <dbReference type="NCBI Taxonomy" id="349521"/>
    <lineage>
        <taxon>Bacteria</taxon>
        <taxon>Pseudomonadati</taxon>
        <taxon>Pseudomonadota</taxon>
        <taxon>Gammaproteobacteria</taxon>
        <taxon>Oceanospirillales</taxon>
        <taxon>Hahellaceae</taxon>
        <taxon>Hahella</taxon>
    </lineage>
</organism>
<sequence length="30" mass="3371">MALFGSVTHCLEALLALTCSVSRKNRHQKR</sequence>
<accession>Q2SEV4</accession>
<keyword evidence="2" id="KW-1185">Reference proteome</keyword>
<dbReference type="Proteomes" id="UP000000238">
    <property type="component" value="Chromosome"/>
</dbReference>
<dbReference type="AlphaFoldDB" id="Q2SEV4"/>
<dbReference type="STRING" id="349521.HCH_04110"/>
<gene>
    <name evidence="1" type="ordered locus">HCH_04110</name>
</gene>